<keyword evidence="2" id="KW-1185">Reference proteome</keyword>
<dbReference type="Pfam" id="PF05139">
    <property type="entry name" value="Erythro_esteras"/>
    <property type="match status" value="1"/>
</dbReference>
<accession>A0A926ELZ2</accession>
<dbReference type="Proteomes" id="UP000655830">
    <property type="component" value="Unassembled WGS sequence"/>
</dbReference>
<dbReference type="Gene3D" id="1.20.1440.30">
    <property type="entry name" value="Biosynthetic Protein domain"/>
    <property type="match status" value="1"/>
</dbReference>
<comment type="caution">
    <text evidence="1">The sequence shown here is derived from an EMBL/GenBank/DDBJ whole genome shotgun (WGS) entry which is preliminary data.</text>
</comment>
<reference evidence="1" key="1">
    <citation type="submission" date="2020-08" db="EMBL/GenBank/DDBJ databases">
        <title>Genome public.</title>
        <authorList>
            <person name="Liu C."/>
            <person name="Sun Q."/>
        </authorList>
    </citation>
    <scope>NUCLEOTIDE SEQUENCE</scope>
    <source>
        <strain evidence="1">NSJ-12</strain>
    </source>
</reference>
<dbReference type="EMBL" id="JACRSY010000022">
    <property type="protein sequence ID" value="MBC8580532.1"/>
    <property type="molecule type" value="Genomic_DNA"/>
</dbReference>
<dbReference type="AlphaFoldDB" id="A0A926ELZ2"/>
<gene>
    <name evidence="1" type="ORF">H8718_13430</name>
</gene>
<dbReference type="PANTHER" id="PTHR31299:SF0">
    <property type="entry name" value="ESTERASE, PUTATIVE (AFU_ORTHOLOGUE AFUA_1G05850)-RELATED"/>
    <property type="match status" value="1"/>
</dbReference>
<dbReference type="Gene3D" id="3.40.1660.10">
    <property type="entry name" value="EreA-like (biosynthetic domain)"/>
    <property type="match status" value="1"/>
</dbReference>
<dbReference type="SUPFAM" id="SSF159501">
    <property type="entry name" value="EreA/ChaN-like"/>
    <property type="match status" value="1"/>
</dbReference>
<protein>
    <submittedName>
        <fullName evidence="1">Erythromycin esterase family protein</fullName>
    </submittedName>
</protein>
<sequence>MRSLIKGLISISITACLVTGCAMQTEAKKVENMMQYVTDIEAIKVPDDVKIIGLGEATHGNSEFQVLKQEVFEAVLEHNGCKIFAIEGDFGGCQKVNDYILTGEGTAKEAVEAIGFEIYRTQEMENLVQWMHNYNQGVTDDEKIKFYGFDMQRYDYSKEGLLSYLGQIDEKLAKSYEEKLADLNNATVYTQAKEKIEYALSELNTLMMEMSENRAIYIKETSEKEYTLALQYAQCLKENATLQLGKANYSQTRDTYMTQKVKWILEYEEDEKLFITGHNGHITKSKSGLSYTTMGSRLFDEFGDAYYAIGTDFYQSTFRANNSKGEAKHFTLKNNNTLIEQFMDLPHNMYFLDFEKAKTHPELKAILEHSQSMANIGSEFNEWQKLLKMSYTLILVPDTSYDGMIMVKEATPTHIEK</sequence>
<organism evidence="1 2">
    <name type="scientific">Zhenhengia yiwuensis</name>
    <dbReference type="NCBI Taxonomy" id="2763666"/>
    <lineage>
        <taxon>Bacteria</taxon>
        <taxon>Bacillati</taxon>
        <taxon>Bacillota</taxon>
        <taxon>Clostridia</taxon>
        <taxon>Lachnospirales</taxon>
        <taxon>Lachnospiraceae</taxon>
        <taxon>Zhenhengia</taxon>
    </lineage>
</organism>
<dbReference type="PANTHER" id="PTHR31299">
    <property type="entry name" value="ESTERASE, PUTATIVE (AFU_ORTHOLOGUE AFUA_1G05850)-RELATED"/>
    <property type="match status" value="1"/>
</dbReference>
<evidence type="ECO:0000313" key="1">
    <source>
        <dbReference type="EMBL" id="MBC8580532.1"/>
    </source>
</evidence>
<dbReference type="Gene3D" id="3.30.1870.10">
    <property type="entry name" value="EreA-like, domain 2"/>
    <property type="match status" value="1"/>
</dbReference>
<proteinExistence type="predicted"/>
<dbReference type="CDD" id="cd14728">
    <property type="entry name" value="Ere-like"/>
    <property type="match status" value="1"/>
</dbReference>
<evidence type="ECO:0000313" key="2">
    <source>
        <dbReference type="Proteomes" id="UP000655830"/>
    </source>
</evidence>
<dbReference type="InterPro" id="IPR007815">
    <property type="entry name" value="Emycin_Estase"/>
</dbReference>
<name>A0A926ELZ2_9FIRM</name>
<dbReference type="GO" id="GO:0046677">
    <property type="term" value="P:response to antibiotic"/>
    <property type="evidence" value="ECO:0007669"/>
    <property type="project" value="InterPro"/>
</dbReference>
<dbReference type="InterPro" id="IPR052036">
    <property type="entry name" value="Hydrolase/PRTase-associated"/>
</dbReference>
<dbReference type="PROSITE" id="PS51257">
    <property type="entry name" value="PROKAR_LIPOPROTEIN"/>
    <property type="match status" value="1"/>
</dbReference>